<dbReference type="Proteomes" id="UP001202831">
    <property type="component" value="Unassembled WGS sequence"/>
</dbReference>
<evidence type="ECO:0000256" key="1">
    <source>
        <dbReference type="ARBA" id="ARBA00001974"/>
    </source>
</evidence>
<dbReference type="Pfam" id="PF02771">
    <property type="entry name" value="Acyl-CoA_dh_N"/>
    <property type="match status" value="1"/>
</dbReference>
<gene>
    <name evidence="8" type="ORF">L2725_13720</name>
</gene>
<dbReference type="SUPFAM" id="SSF56645">
    <property type="entry name" value="Acyl-CoA dehydrogenase NM domain-like"/>
    <property type="match status" value="1"/>
</dbReference>
<dbReference type="RefSeq" id="WP_249249473.1">
    <property type="nucleotide sequence ID" value="NZ_JAKIKT010000005.1"/>
</dbReference>
<dbReference type="CDD" id="cd00567">
    <property type="entry name" value="ACAD"/>
    <property type="match status" value="1"/>
</dbReference>
<evidence type="ECO:0000259" key="7">
    <source>
        <dbReference type="Pfam" id="PF02771"/>
    </source>
</evidence>
<dbReference type="InterPro" id="IPR009075">
    <property type="entry name" value="AcylCo_DH/oxidase_C"/>
</dbReference>
<keyword evidence="9" id="KW-1185">Reference proteome</keyword>
<sequence length="401" mass="44202">MEFAFTQEQRMIMDMAQDFLTEISPSDKIREAMATDRGYITELWQRVCEEMCWQAITIPEQYGGLGLGYVEQAIVMEQMGKQLFCSPFLATQALATNALLLCANEQQKQRWLTELAQGKITASLGWLSGSSLQNRHWGSQSVQASFTLCEGGAILNGEWQQVVDGHSCDLLIVAARSPANGHIKLFAVEPKACQIQRLPLPTLDQTRQLSRIIATQLFVPESGILGAQPDQRKELELILSLARIALAAEQTGGSASTLTSSVDYLKERVQFNRPLASFQALKHRAADMKLELESAISAVYYAACIADAWSQGAKSDSALHRAASMAKSVCSDTFTFCAQEALQLHGGVGFTWEYDVHLYLKRAQSSATLFGAANIHRARVADSLLGPIERQETSYETDLQP</sequence>
<evidence type="ECO:0000256" key="4">
    <source>
        <dbReference type="ARBA" id="ARBA00022827"/>
    </source>
</evidence>
<dbReference type="Gene3D" id="1.20.140.10">
    <property type="entry name" value="Butyryl-CoA Dehydrogenase, subunit A, domain 3"/>
    <property type="match status" value="1"/>
</dbReference>
<evidence type="ECO:0000256" key="5">
    <source>
        <dbReference type="ARBA" id="ARBA00023002"/>
    </source>
</evidence>
<dbReference type="InterPro" id="IPR037069">
    <property type="entry name" value="AcylCoA_DH/ox_N_sf"/>
</dbReference>
<accession>A0ABT0N8P9</accession>
<evidence type="ECO:0000256" key="3">
    <source>
        <dbReference type="ARBA" id="ARBA00022630"/>
    </source>
</evidence>
<dbReference type="InterPro" id="IPR009100">
    <property type="entry name" value="AcylCoA_DH/oxidase_NM_dom_sf"/>
</dbReference>
<feature type="domain" description="Acyl-CoA dehydrogenase/oxidase C-terminal" evidence="6">
    <location>
        <begin position="239"/>
        <end position="384"/>
    </location>
</feature>
<keyword evidence="3" id="KW-0285">Flavoprotein</keyword>
<evidence type="ECO:0000313" key="8">
    <source>
        <dbReference type="EMBL" id="MCL2914828.1"/>
    </source>
</evidence>
<name>A0ABT0N8P9_9GAMM</name>
<dbReference type="PANTHER" id="PTHR43884:SF20">
    <property type="entry name" value="ACYL-COA DEHYDROGENASE FADE28"/>
    <property type="match status" value="1"/>
</dbReference>
<evidence type="ECO:0000256" key="2">
    <source>
        <dbReference type="ARBA" id="ARBA00009347"/>
    </source>
</evidence>
<comment type="cofactor">
    <cofactor evidence="1">
        <name>FAD</name>
        <dbReference type="ChEBI" id="CHEBI:57692"/>
    </cofactor>
</comment>
<protein>
    <submittedName>
        <fullName evidence="8">Acyl-CoA/acyl-ACP dehydrogenase</fullName>
    </submittedName>
</protein>
<evidence type="ECO:0000313" key="9">
    <source>
        <dbReference type="Proteomes" id="UP001202831"/>
    </source>
</evidence>
<evidence type="ECO:0000259" key="6">
    <source>
        <dbReference type="Pfam" id="PF00441"/>
    </source>
</evidence>
<keyword evidence="4" id="KW-0274">FAD</keyword>
<dbReference type="SUPFAM" id="SSF47203">
    <property type="entry name" value="Acyl-CoA dehydrogenase C-terminal domain-like"/>
    <property type="match status" value="1"/>
</dbReference>
<reference evidence="8 9" key="1">
    <citation type="submission" date="2022-01" db="EMBL/GenBank/DDBJ databases">
        <title>Whole genome-based taxonomy of the Shewanellaceae.</title>
        <authorList>
            <person name="Martin-Rodriguez A.J."/>
        </authorList>
    </citation>
    <scope>NUCLEOTIDE SEQUENCE [LARGE SCALE GENOMIC DNA]</scope>
    <source>
        <strain evidence="8 9">DSM 21332</strain>
    </source>
</reference>
<dbReference type="Gene3D" id="1.10.540.10">
    <property type="entry name" value="Acyl-CoA dehydrogenase/oxidase, N-terminal domain"/>
    <property type="match status" value="1"/>
</dbReference>
<dbReference type="InterPro" id="IPR036250">
    <property type="entry name" value="AcylCo_DH-like_C"/>
</dbReference>
<dbReference type="PANTHER" id="PTHR43884">
    <property type="entry name" value="ACYL-COA DEHYDROGENASE"/>
    <property type="match status" value="1"/>
</dbReference>
<feature type="domain" description="Acyl-CoA dehydrogenase/oxidase N-terminal" evidence="7">
    <location>
        <begin position="6"/>
        <end position="119"/>
    </location>
</feature>
<comment type="similarity">
    <text evidence="2">Belongs to the acyl-CoA dehydrogenase family.</text>
</comment>
<proteinExistence type="inferred from homology"/>
<dbReference type="Pfam" id="PF00441">
    <property type="entry name" value="Acyl-CoA_dh_1"/>
    <property type="match status" value="1"/>
</dbReference>
<organism evidence="8 9">
    <name type="scientific">Shewanella corallii</name>
    <dbReference type="NCBI Taxonomy" id="560080"/>
    <lineage>
        <taxon>Bacteria</taxon>
        <taxon>Pseudomonadati</taxon>
        <taxon>Pseudomonadota</taxon>
        <taxon>Gammaproteobacteria</taxon>
        <taxon>Alteromonadales</taxon>
        <taxon>Shewanellaceae</taxon>
        <taxon>Shewanella</taxon>
    </lineage>
</organism>
<dbReference type="InterPro" id="IPR013786">
    <property type="entry name" value="AcylCoA_DH/ox_N"/>
</dbReference>
<comment type="caution">
    <text evidence="8">The sequence shown here is derived from an EMBL/GenBank/DDBJ whole genome shotgun (WGS) entry which is preliminary data.</text>
</comment>
<dbReference type="EMBL" id="JAKIKT010000005">
    <property type="protein sequence ID" value="MCL2914828.1"/>
    <property type="molecule type" value="Genomic_DNA"/>
</dbReference>
<keyword evidence="5" id="KW-0560">Oxidoreductase</keyword>